<evidence type="ECO:0000256" key="8">
    <source>
        <dbReference type="SAM" id="MobiDB-lite"/>
    </source>
</evidence>
<keyword evidence="5 7" id="KW-0378">Hydrolase</keyword>
<dbReference type="GO" id="GO:0006465">
    <property type="term" value="P:signal peptide processing"/>
    <property type="evidence" value="ECO:0007669"/>
    <property type="project" value="InterPro"/>
</dbReference>
<dbReference type="GO" id="GO:0004252">
    <property type="term" value="F:serine-type endopeptidase activity"/>
    <property type="evidence" value="ECO:0007669"/>
    <property type="project" value="InterPro"/>
</dbReference>
<evidence type="ECO:0000256" key="3">
    <source>
        <dbReference type="ARBA" id="ARBA00009370"/>
    </source>
</evidence>
<dbReference type="GO" id="GO:0009003">
    <property type="term" value="F:signal peptidase activity"/>
    <property type="evidence" value="ECO:0007669"/>
    <property type="project" value="UniProtKB-EC"/>
</dbReference>
<proteinExistence type="inferred from homology"/>
<comment type="similarity">
    <text evidence="3 7">Belongs to the peptidase S26 family.</text>
</comment>
<keyword evidence="7" id="KW-0812">Transmembrane</keyword>
<dbReference type="CDD" id="cd06530">
    <property type="entry name" value="S26_SPase_I"/>
    <property type="match status" value="1"/>
</dbReference>
<dbReference type="EC" id="3.4.21.89" evidence="4 7"/>
<dbReference type="PROSITE" id="PS00761">
    <property type="entry name" value="SPASE_I_3"/>
    <property type="match status" value="1"/>
</dbReference>
<evidence type="ECO:0000256" key="7">
    <source>
        <dbReference type="RuleBase" id="RU362042"/>
    </source>
</evidence>
<evidence type="ECO:0000256" key="2">
    <source>
        <dbReference type="ARBA" id="ARBA00004401"/>
    </source>
</evidence>
<dbReference type="Proteomes" id="UP001165041">
    <property type="component" value="Unassembled WGS sequence"/>
</dbReference>
<feature type="active site" evidence="6">
    <location>
        <position position="116"/>
    </location>
</feature>
<dbReference type="PANTHER" id="PTHR43390">
    <property type="entry name" value="SIGNAL PEPTIDASE I"/>
    <property type="match status" value="1"/>
</dbReference>
<dbReference type="Gene3D" id="2.10.109.10">
    <property type="entry name" value="Umud Fragment, subunit A"/>
    <property type="match status" value="1"/>
</dbReference>
<name>A0A9W6QFT4_9ACTN</name>
<comment type="catalytic activity">
    <reaction evidence="1 7">
        <text>Cleavage of hydrophobic, N-terminal signal or leader sequences from secreted and periplasmic proteins.</text>
        <dbReference type="EC" id="3.4.21.89"/>
    </reaction>
</comment>
<protein>
    <recommendedName>
        <fullName evidence="4 7">Signal peptidase I</fullName>
        <ecNumber evidence="4 7">3.4.21.89</ecNumber>
    </recommendedName>
</protein>
<evidence type="ECO:0000256" key="4">
    <source>
        <dbReference type="ARBA" id="ARBA00013208"/>
    </source>
</evidence>
<evidence type="ECO:0000256" key="5">
    <source>
        <dbReference type="ARBA" id="ARBA00022801"/>
    </source>
</evidence>
<accession>A0A9W6QFT4</accession>
<dbReference type="Pfam" id="PF10502">
    <property type="entry name" value="Peptidase_S26"/>
    <property type="match status" value="1"/>
</dbReference>
<keyword evidence="7" id="KW-0645">Protease</keyword>
<gene>
    <name evidence="10" type="ORF">Kpho02_64710</name>
</gene>
<evidence type="ECO:0000313" key="10">
    <source>
        <dbReference type="EMBL" id="GLW74173.1"/>
    </source>
</evidence>
<dbReference type="SUPFAM" id="SSF51306">
    <property type="entry name" value="LexA/Signal peptidase"/>
    <property type="match status" value="1"/>
</dbReference>
<dbReference type="EMBL" id="BSSA01000032">
    <property type="protein sequence ID" value="GLW74173.1"/>
    <property type="molecule type" value="Genomic_DNA"/>
</dbReference>
<evidence type="ECO:0000313" key="11">
    <source>
        <dbReference type="Proteomes" id="UP001165041"/>
    </source>
</evidence>
<organism evidence="10 11">
    <name type="scientific">Kitasatospora phosalacinea</name>
    <dbReference type="NCBI Taxonomy" id="2065"/>
    <lineage>
        <taxon>Bacteria</taxon>
        <taxon>Bacillati</taxon>
        <taxon>Actinomycetota</taxon>
        <taxon>Actinomycetes</taxon>
        <taxon>Kitasatosporales</taxon>
        <taxon>Streptomycetaceae</taxon>
        <taxon>Kitasatospora</taxon>
    </lineage>
</organism>
<feature type="active site" evidence="6">
    <location>
        <position position="191"/>
    </location>
</feature>
<feature type="compositionally biased region" description="Low complexity" evidence="8">
    <location>
        <begin position="1"/>
        <end position="25"/>
    </location>
</feature>
<dbReference type="GO" id="GO:0005886">
    <property type="term" value="C:plasma membrane"/>
    <property type="evidence" value="ECO:0007669"/>
    <property type="project" value="UniProtKB-SubCell"/>
</dbReference>
<evidence type="ECO:0000256" key="1">
    <source>
        <dbReference type="ARBA" id="ARBA00000677"/>
    </source>
</evidence>
<dbReference type="AlphaFoldDB" id="A0A9W6QFT4"/>
<sequence>MGSRGRPRAAATGPGRTTPRTGSAPDLEPGPEPEPESVYLSSGDGAADGDGAGGADGLGGRPARGRAERRRAAKRAARRKQRSFLRELPVIVLVALVIALVMKTFLLQVFVIPSGSMEQTLQIGDRVVVDKLTPWFGAEPERGEVVVFKDPGGWLENDHKPSTDGPVVRNVKSVFSAVGLLPSDDERDLIKRVIGVGGDTVECCDEHGRVSVNGTPLDEPYIAAGNSPSRITFKVTVPQGRLWVMGDHRDLSADSRYHMGNPGSGTIPVGNVVGRAFVVAWPLSHFGQLGVPDSLSSLPVRAAGSAAVEPVPAEPPLVMGVLGVLPLLTRCRRTDRRGEPVAD</sequence>
<reference evidence="10" key="1">
    <citation type="submission" date="2023-02" db="EMBL/GenBank/DDBJ databases">
        <title>Kitasatospora phosalacinea NBRC 14627.</title>
        <authorList>
            <person name="Ichikawa N."/>
            <person name="Sato H."/>
            <person name="Tonouchi N."/>
        </authorList>
    </citation>
    <scope>NUCLEOTIDE SEQUENCE</scope>
    <source>
        <strain evidence="10">NBRC 14627</strain>
    </source>
</reference>
<feature type="transmembrane region" description="Helical" evidence="7">
    <location>
        <begin position="88"/>
        <end position="111"/>
    </location>
</feature>
<keyword evidence="7" id="KW-0472">Membrane</keyword>
<dbReference type="InterPro" id="IPR036286">
    <property type="entry name" value="LexA/Signal_pep-like_sf"/>
</dbReference>
<dbReference type="PRINTS" id="PR00727">
    <property type="entry name" value="LEADERPTASE"/>
</dbReference>
<dbReference type="InterPro" id="IPR000223">
    <property type="entry name" value="Pept_S26A_signal_pept_1"/>
</dbReference>
<evidence type="ECO:0000256" key="6">
    <source>
        <dbReference type="PIRSR" id="PIRSR600223-1"/>
    </source>
</evidence>
<comment type="subcellular location">
    <subcellularLocation>
        <location evidence="2">Cell membrane</location>
        <topology evidence="2">Single-pass type II membrane protein</topology>
    </subcellularLocation>
    <subcellularLocation>
        <location evidence="7">Membrane</location>
        <topology evidence="7">Single-pass type II membrane protein</topology>
    </subcellularLocation>
</comment>
<dbReference type="PANTHER" id="PTHR43390:SF1">
    <property type="entry name" value="CHLOROPLAST PROCESSING PEPTIDASE"/>
    <property type="match status" value="1"/>
</dbReference>
<dbReference type="InterPro" id="IPR019758">
    <property type="entry name" value="Pept_S26A_signal_pept_1_CS"/>
</dbReference>
<feature type="compositionally biased region" description="Gly residues" evidence="8">
    <location>
        <begin position="46"/>
        <end position="62"/>
    </location>
</feature>
<feature type="domain" description="Peptidase S26" evidence="9">
    <location>
        <begin position="87"/>
        <end position="281"/>
    </location>
</feature>
<dbReference type="NCBIfam" id="TIGR02227">
    <property type="entry name" value="sigpep_I_bact"/>
    <property type="match status" value="1"/>
</dbReference>
<comment type="caution">
    <text evidence="10">The sequence shown here is derived from an EMBL/GenBank/DDBJ whole genome shotgun (WGS) entry which is preliminary data.</text>
</comment>
<keyword evidence="7" id="KW-1133">Transmembrane helix</keyword>
<evidence type="ECO:0000259" key="9">
    <source>
        <dbReference type="Pfam" id="PF10502"/>
    </source>
</evidence>
<dbReference type="InterPro" id="IPR019533">
    <property type="entry name" value="Peptidase_S26"/>
</dbReference>
<feature type="region of interest" description="Disordered" evidence="8">
    <location>
        <begin position="1"/>
        <end position="68"/>
    </location>
</feature>